<reference evidence="4" key="1">
    <citation type="journal article" date="2014" name="Microbiology">
        <title>A 2,4-dichlorophenoxyacetic acid degradation plasmid pM7012 discloses distribution of an unclassified megaplasmid group across bacterial species.</title>
        <authorList>
            <person name="Sakai Y."/>
            <person name="Ogawa N."/>
            <person name="Shimomura Y."/>
            <person name="Fujii T."/>
        </authorList>
    </citation>
    <scope>NUCLEOTIDE SEQUENCE</scope>
    <source>
        <strain evidence="4">M701</strain>
    </source>
</reference>
<keyword evidence="2" id="KW-1133">Transmembrane helix</keyword>
<protein>
    <recommendedName>
        <fullName evidence="5">Transmembrane protein</fullName>
    </recommendedName>
</protein>
<dbReference type="SUPFAM" id="SSF48452">
    <property type="entry name" value="TPR-like"/>
    <property type="match status" value="1"/>
</dbReference>
<feature type="signal peptide" evidence="3">
    <location>
        <begin position="1"/>
        <end position="23"/>
    </location>
</feature>
<keyword evidence="2" id="KW-0472">Membrane</keyword>
<dbReference type="RefSeq" id="WP_023842574.1">
    <property type="nucleotide sequence ID" value="NC_022995.1"/>
</dbReference>
<name>V5YQ33_9BURK</name>
<keyword evidence="2" id="KW-0812">Transmembrane</keyword>
<keyword evidence="3" id="KW-0732">Signal</keyword>
<feature type="chain" id="PRO_5004743080" description="Transmembrane protein" evidence="3">
    <location>
        <begin position="24"/>
        <end position="412"/>
    </location>
</feature>
<organism evidence="4">
    <name type="scientific">Burkholderia sp. M701</name>
    <dbReference type="NCBI Taxonomy" id="326454"/>
    <lineage>
        <taxon>Bacteria</taxon>
        <taxon>Pseudomonadati</taxon>
        <taxon>Pseudomonadota</taxon>
        <taxon>Betaproteobacteria</taxon>
        <taxon>Burkholderiales</taxon>
        <taxon>Burkholderiaceae</taxon>
        <taxon>Burkholderia</taxon>
    </lineage>
</organism>
<proteinExistence type="predicted"/>
<evidence type="ECO:0008006" key="5">
    <source>
        <dbReference type="Google" id="ProtNLM"/>
    </source>
</evidence>
<evidence type="ECO:0000256" key="2">
    <source>
        <dbReference type="SAM" id="Phobius"/>
    </source>
</evidence>
<geneLocation type="plasmid" evidence="4">
    <name>pM7012</name>
</geneLocation>
<feature type="region of interest" description="Disordered" evidence="1">
    <location>
        <begin position="360"/>
        <end position="412"/>
    </location>
</feature>
<evidence type="ECO:0000256" key="1">
    <source>
        <dbReference type="SAM" id="MobiDB-lite"/>
    </source>
</evidence>
<reference evidence="4" key="2">
    <citation type="submission" date="2024-06" db="EMBL/GenBank/DDBJ databases">
        <authorList>
            <person name="Sakai Y."/>
            <person name="Fujii T."/>
        </authorList>
    </citation>
    <scope>NUCLEOTIDE SEQUENCE</scope>
    <source>
        <strain evidence="4">M701</strain>
        <plasmid evidence="4">pM7012</plasmid>
    </source>
</reference>
<evidence type="ECO:0000313" key="4">
    <source>
        <dbReference type="EMBL" id="BAO19031.1"/>
    </source>
</evidence>
<sequence length="412" mass="43994">MSRQYLRSALLASLLAITALAHAAEPSATDIAQAVDQKEFHKADVMLHDVIEHHPGSARAHYMLAQVLGYEQRPADGLVELNVARSIDPKLSFASTQRVDAVQGRLEAEERDLQPATQSAAPALTTTQPTTLAERPGTTSYVGAAGLAWICAIVVLIVIISIWLARRAQRRRESDTAAVRTAQLKELTDMLNATKVASLDARLAAVQPTNVTAKDALALSSLLTEAIERVQSGKTLSDTEMRSFKSRVSALRSGGQQSAASLATATQPRESAPYYSRPAMSGYADPRPMPPAYPVNTGVAPPSTVIVQQSSDDGFLTGVLVGEAMRPAPAIIEHDVYIDDRSVRGVDYVPAAEVAVESPRRYERDDYASATTDADSSRSFDAGNGGSDWADTSPSPDSGNFDIGTDNSSPDF</sequence>
<evidence type="ECO:0000256" key="3">
    <source>
        <dbReference type="SAM" id="SignalP"/>
    </source>
</evidence>
<feature type="transmembrane region" description="Helical" evidence="2">
    <location>
        <begin position="141"/>
        <end position="165"/>
    </location>
</feature>
<feature type="region of interest" description="Disordered" evidence="1">
    <location>
        <begin position="255"/>
        <end position="274"/>
    </location>
</feature>
<feature type="compositionally biased region" description="Low complexity" evidence="1">
    <location>
        <begin position="255"/>
        <end position="267"/>
    </location>
</feature>
<dbReference type="InterPro" id="IPR011990">
    <property type="entry name" value="TPR-like_helical_dom_sf"/>
</dbReference>
<dbReference type="AlphaFoldDB" id="V5YQ33"/>
<feature type="compositionally biased region" description="Low complexity" evidence="1">
    <location>
        <begin position="368"/>
        <end position="382"/>
    </location>
</feature>
<dbReference type="EMBL" id="AB853026">
    <property type="protein sequence ID" value="BAO19031.1"/>
    <property type="molecule type" value="Genomic_DNA"/>
</dbReference>
<accession>V5YQ33</accession>
<keyword evidence="4" id="KW-0614">Plasmid</keyword>